<feature type="compositionally biased region" description="Basic and acidic residues" evidence="2">
    <location>
        <begin position="137"/>
        <end position="146"/>
    </location>
</feature>
<feature type="compositionally biased region" description="Low complexity" evidence="2">
    <location>
        <begin position="58"/>
        <end position="70"/>
    </location>
</feature>
<feature type="region of interest" description="Disordered" evidence="2">
    <location>
        <begin position="287"/>
        <end position="318"/>
    </location>
</feature>
<reference evidence="3 4" key="1">
    <citation type="submission" date="2015-04" db="EMBL/GenBank/DDBJ databases">
        <authorList>
            <person name="Heijne W.H."/>
            <person name="Fedorova N.D."/>
            <person name="Nierman W.C."/>
            <person name="Vollebregt A.W."/>
            <person name="Zhao Z."/>
            <person name="Wu L."/>
            <person name="Kumar M."/>
            <person name="Stam H."/>
            <person name="van den Berg M.A."/>
            <person name="Pel H.J."/>
        </authorList>
    </citation>
    <scope>NUCLEOTIDE SEQUENCE [LARGE SCALE GENOMIC DNA]</scope>
    <source>
        <strain evidence="3 4">CBS 393.64</strain>
    </source>
</reference>
<proteinExistence type="predicted"/>
<dbReference type="RefSeq" id="XP_013324355.1">
    <property type="nucleotide sequence ID" value="XM_013468901.1"/>
</dbReference>
<name>A0A0F4YJH8_RASE3</name>
<feature type="coiled-coil region" evidence="1">
    <location>
        <begin position="1528"/>
        <end position="1566"/>
    </location>
</feature>
<feature type="non-terminal residue" evidence="3">
    <location>
        <position position="1627"/>
    </location>
</feature>
<sequence length="1627" mass="178338">MPSNERDGSRDRGLLVKGHQHSHSESTRSVPMWDSSDPDRAPPPLPMNPSTGSPKTRSNAAPSIQAAAASLTEKMRENAPSPYTTNPMPLKSSPEKSLIKGQYHKRMQSLQDTRSEFRNYLESRSTERPSRASLFETGDKSRDKSPTRSGTSATRDSERESPQYHVSSRYLSKPILGENTPPSATMLALQNMQVPGENEQKPSNVSNPPVPPSNNLTLDALSAQILSLTSIATNLQKEMAQLSRRSKDNATDLLSLKAATNARDEDIRRSIRELASNISSKLLDPEAVGTKSAPYGSASPGYVVDSKPYDSSPSSRKSYIPRVASPGAYALERDLCVSPAPISDGSASIALLEKVLREMATKEAQDKLLELVDEVKRRPAKDGADKDADKNITKMLEEILNLVKENPPNRALVRSGTSGGSEKAQGTDSGHAETQSRAIPPAHDSQTADDHAIQKRVATEDVVELLKRVKNSVAEGGGLTNEVKALVRELRGEVLGMGREIARKLDEASASQAGEETRRAPGKEEIAAIVQTGLAELKEQMAYMIREYQRELSTSVSRGVADSAEIYTAVKTAMAEFPPPQFPPASSSVGMEKEDILEAVREAWETYKPEIELQNFGLEREEILECLSEGLKAYQPKHEPGVTYDQVLAAVQAGLKNFVPPPIPPQPTITRDEIIAAVKECLESFELSVPEPSVTKEEIFAAVSQALAGQNALTRADPDPGITRDDVLNAVTEGLAAHHAAAKEMGESNVTKEDVIVAVNEALATQQSSTREPESNLTREDVLNAISEGLASQTEMIREIELNKEDLMEAITSGFHEATNSTKFNVGEQVLQRLDELVQGIKDEFKQYSAANGRDTEQVLDALKDGLEGLRSEVESYVDRAADVTGKDEIIDTVKEGFRLLQADMERTINEAAAGSAGRGNPDTPELLDAMEKEFEHLRQTLSSLLIRSSVSSEKDEILDAIHDLSERQRPGTDTSEVVKTVKEEFENLRETIGMSLVKSGPSEKDEIIAALRESFEILQAETMQRREESMLSSTTELLDAFNDGVDAIRGDLEKVLNKPADDSSGEILETLREGLASIKVEMELLRESQKEFEETTTNRGKELILASETAIGNDIESLKALITQLQIKVEAIESNSQASQPPEDALRKEHLDEVLAAVRDVHGSVVEVGAREMPLDPTAARKDDIDAIETLLRNTKAKIDEMNFPGPDEIAKSEHIIALEALISETKDTLNELSSRIDAEGPTKSELGTLETLLKDVWVAVDDLKNSEKSAQEDPERVVKSDLQTVEAMIFEVKTQIEELKLPDVETLPTKAEIQELGGLVAEFKEKVETEAELTAQAFEARKVEHGGLAEKIDEAKAVVGELRDELKSKLDGSQEGLSELKSLIEGLTASAETFSTVESIKELSELINREFERARGEQEAAKLETEERDAAALIKQEESRAGIVCDLSAKIDERIGEILAKYDELQAAVDSKFTKAEARDAATVEHLTATKSIAEDIKLVIGAMGDSVTETCERMSDDAKTFFHKVDESYNKMEAMHNEIKEQQEQSKAELEKAAAVADRVERQIREDHPQILGAIKDILFLVGQHYEHSQRTTEQIKSDLCAIPAAIPSLLPALPPPEPEKYET</sequence>
<feature type="compositionally biased region" description="Basic and acidic residues" evidence="2">
    <location>
        <begin position="113"/>
        <end position="130"/>
    </location>
</feature>
<feature type="region of interest" description="Disordered" evidence="2">
    <location>
        <begin position="1"/>
        <end position="182"/>
    </location>
</feature>
<organism evidence="3 4">
    <name type="scientific">Rasamsonia emersonii (strain ATCC 16479 / CBS 393.64 / IMI 116815)</name>
    <dbReference type="NCBI Taxonomy" id="1408163"/>
    <lineage>
        <taxon>Eukaryota</taxon>
        <taxon>Fungi</taxon>
        <taxon>Dikarya</taxon>
        <taxon>Ascomycota</taxon>
        <taxon>Pezizomycotina</taxon>
        <taxon>Eurotiomycetes</taxon>
        <taxon>Eurotiomycetidae</taxon>
        <taxon>Eurotiales</taxon>
        <taxon>Trichocomaceae</taxon>
        <taxon>Rasamsonia</taxon>
    </lineage>
</organism>
<feature type="region of interest" description="Disordered" evidence="2">
    <location>
        <begin position="195"/>
        <end position="214"/>
    </location>
</feature>
<evidence type="ECO:0000256" key="2">
    <source>
        <dbReference type="SAM" id="MobiDB-lite"/>
    </source>
</evidence>
<dbReference type="GeneID" id="25320579"/>
<feature type="compositionally biased region" description="Polar residues" evidence="2">
    <location>
        <begin position="424"/>
        <end position="437"/>
    </location>
</feature>
<dbReference type="OrthoDB" id="5423371at2759"/>
<feature type="compositionally biased region" description="Basic and acidic residues" evidence="2">
    <location>
        <begin position="1"/>
        <end position="14"/>
    </location>
</feature>
<feature type="coiled-coil region" evidence="1">
    <location>
        <begin position="1069"/>
        <end position="1136"/>
    </location>
</feature>
<evidence type="ECO:0000256" key="1">
    <source>
        <dbReference type="SAM" id="Coils"/>
    </source>
</evidence>
<feature type="compositionally biased region" description="Polar residues" evidence="2">
    <location>
        <begin position="48"/>
        <end position="57"/>
    </location>
</feature>
<evidence type="ECO:0008006" key="5">
    <source>
        <dbReference type="Google" id="ProtNLM"/>
    </source>
</evidence>
<dbReference type="STRING" id="1408163.A0A0F4YJH8"/>
<feature type="coiled-coil region" evidence="1">
    <location>
        <begin position="218"/>
        <end position="245"/>
    </location>
</feature>
<gene>
    <name evidence="3" type="ORF">T310_8319</name>
</gene>
<feature type="region of interest" description="Disordered" evidence="2">
    <location>
        <begin position="407"/>
        <end position="452"/>
    </location>
</feature>
<accession>A0A0F4YJH8</accession>
<dbReference type="EMBL" id="LASV01000567">
    <property type="protein sequence ID" value="KKA17743.1"/>
    <property type="molecule type" value="Genomic_DNA"/>
</dbReference>
<evidence type="ECO:0000313" key="4">
    <source>
        <dbReference type="Proteomes" id="UP000053958"/>
    </source>
</evidence>
<keyword evidence="4" id="KW-1185">Reference proteome</keyword>
<evidence type="ECO:0000313" key="3">
    <source>
        <dbReference type="EMBL" id="KKA17743.1"/>
    </source>
</evidence>
<dbReference type="Proteomes" id="UP000053958">
    <property type="component" value="Unassembled WGS sequence"/>
</dbReference>
<keyword evidence="1" id="KW-0175">Coiled coil</keyword>
<comment type="caution">
    <text evidence="3">The sequence shown here is derived from an EMBL/GenBank/DDBJ whole genome shotgun (WGS) entry which is preliminary data.</text>
</comment>
<protein>
    <recommendedName>
        <fullName evidence="5">Chromosome segregation ATPase family protein</fullName>
    </recommendedName>
</protein>